<evidence type="ECO:0000259" key="14">
    <source>
        <dbReference type="PROSITE" id="PS50111"/>
    </source>
</evidence>
<keyword evidence="3" id="KW-0808">Transferase</keyword>
<feature type="transmembrane region" description="Helical" evidence="13">
    <location>
        <begin position="12"/>
        <end position="32"/>
    </location>
</feature>
<dbReference type="InterPro" id="IPR035965">
    <property type="entry name" value="PAS-like_dom_sf"/>
</dbReference>
<keyword evidence="7" id="KW-0902">Two-component regulatory system</keyword>
<reference evidence="18" key="1">
    <citation type="submission" date="2016-10" db="EMBL/GenBank/DDBJ databases">
        <authorList>
            <person name="Varghese N."/>
            <person name="Submissions S."/>
        </authorList>
    </citation>
    <scope>NUCLEOTIDE SEQUENCE [LARGE SCALE GENOMIC DNA]</scope>
    <source>
        <strain evidence="18">DSM 16995</strain>
    </source>
</reference>
<dbReference type="InterPro" id="IPR013767">
    <property type="entry name" value="PAS_fold"/>
</dbReference>
<evidence type="ECO:0000256" key="13">
    <source>
        <dbReference type="SAM" id="Phobius"/>
    </source>
</evidence>
<comment type="subcellular location">
    <subcellularLocation>
        <location evidence="1">Membrane</location>
    </subcellularLocation>
</comment>
<name>A0A1G9FG10_9BACT</name>
<dbReference type="AlphaFoldDB" id="A0A1G9FG10"/>
<dbReference type="Pfam" id="PF00015">
    <property type="entry name" value="MCPsignal"/>
    <property type="match status" value="1"/>
</dbReference>
<keyword evidence="13" id="KW-0472">Membrane</keyword>
<keyword evidence="8 10" id="KW-0807">Transducer</keyword>
<dbReference type="SUPFAM" id="SSF55785">
    <property type="entry name" value="PYP-like sensor domain (PAS domain)"/>
    <property type="match status" value="1"/>
</dbReference>
<dbReference type="CDD" id="cd12912">
    <property type="entry name" value="PDC2_MCP_like"/>
    <property type="match status" value="1"/>
</dbReference>
<dbReference type="Pfam" id="PF17201">
    <property type="entry name" value="Cache_3-Cache_2"/>
    <property type="match status" value="1"/>
</dbReference>
<proteinExistence type="inferred from homology"/>
<feature type="compositionally biased region" description="Basic and acidic residues" evidence="12">
    <location>
        <begin position="546"/>
        <end position="560"/>
    </location>
</feature>
<evidence type="ECO:0000256" key="8">
    <source>
        <dbReference type="ARBA" id="ARBA00023224"/>
    </source>
</evidence>
<dbReference type="GO" id="GO:0006355">
    <property type="term" value="P:regulation of DNA-templated transcription"/>
    <property type="evidence" value="ECO:0007669"/>
    <property type="project" value="InterPro"/>
</dbReference>
<evidence type="ECO:0000256" key="7">
    <source>
        <dbReference type="ARBA" id="ARBA00023012"/>
    </source>
</evidence>
<evidence type="ECO:0000259" key="15">
    <source>
        <dbReference type="PROSITE" id="PS50113"/>
    </source>
</evidence>
<dbReference type="CDD" id="cd11386">
    <property type="entry name" value="MCP_signal"/>
    <property type="match status" value="1"/>
</dbReference>
<dbReference type="InterPro" id="IPR003660">
    <property type="entry name" value="HAMP_dom"/>
</dbReference>
<dbReference type="InterPro" id="IPR000014">
    <property type="entry name" value="PAS"/>
</dbReference>
<feature type="region of interest" description="Disordered" evidence="12">
    <location>
        <begin position="533"/>
        <end position="564"/>
    </location>
</feature>
<dbReference type="GO" id="GO:0006935">
    <property type="term" value="P:chemotaxis"/>
    <property type="evidence" value="ECO:0007669"/>
    <property type="project" value="UniProtKB-ARBA"/>
</dbReference>
<evidence type="ECO:0000256" key="9">
    <source>
        <dbReference type="ARBA" id="ARBA00029447"/>
    </source>
</evidence>
<keyword evidence="18" id="KW-1185">Reference proteome</keyword>
<keyword evidence="6" id="KW-0067">ATP-binding</keyword>
<dbReference type="GO" id="GO:0005524">
    <property type="term" value="F:ATP binding"/>
    <property type="evidence" value="ECO:0007669"/>
    <property type="project" value="UniProtKB-KW"/>
</dbReference>
<dbReference type="FunFam" id="1.10.287.950:FF:000001">
    <property type="entry name" value="Methyl-accepting chemotaxis sensory transducer"/>
    <property type="match status" value="1"/>
</dbReference>
<keyword evidence="11" id="KW-0175">Coiled coil</keyword>
<feature type="domain" description="PAC" evidence="15">
    <location>
        <begin position="463"/>
        <end position="515"/>
    </location>
</feature>
<dbReference type="EMBL" id="FNGA01000002">
    <property type="protein sequence ID" value="SDK87299.1"/>
    <property type="molecule type" value="Genomic_DNA"/>
</dbReference>
<evidence type="ECO:0000256" key="4">
    <source>
        <dbReference type="ARBA" id="ARBA00022741"/>
    </source>
</evidence>
<dbReference type="Gene3D" id="3.30.450.20">
    <property type="entry name" value="PAS domain"/>
    <property type="match status" value="3"/>
</dbReference>
<keyword evidence="4" id="KW-0547">Nucleotide-binding</keyword>
<dbReference type="STRING" id="246191.SAMN05660337_1525"/>
<evidence type="ECO:0000256" key="3">
    <source>
        <dbReference type="ARBA" id="ARBA00022679"/>
    </source>
</evidence>
<dbReference type="SUPFAM" id="SSF103190">
    <property type="entry name" value="Sensory domain-like"/>
    <property type="match status" value="1"/>
</dbReference>
<dbReference type="NCBIfam" id="TIGR00229">
    <property type="entry name" value="sensory_box"/>
    <property type="match status" value="1"/>
</dbReference>
<evidence type="ECO:0000256" key="12">
    <source>
        <dbReference type="SAM" id="MobiDB-lite"/>
    </source>
</evidence>
<dbReference type="CDD" id="cd00130">
    <property type="entry name" value="PAS"/>
    <property type="match status" value="1"/>
</dbReference>
<evidence type="ECO:0000256" key="11">
    <source>
        <dbReference type="SAM" id="Coils"/>
    </source>
</evidence>
<keyword evidence="13" id="KW-0812">Transmembrane</keyword>
<dbReference type="Proteomes" id="UP000199053">
    <property type="component" value="Unassembled WGS sequence"/>
</dbReference>
<dbReference type="Gene3D" id="1.10.287.950">
    <property type="entry name" value="Methyl-accepting chemotaxis protein"/>
    <property type="match status" value="1"/>
</dbReference>
<feature type="domain" description="HAMP" evidence="16">
    <location>
        <begin position="340"/>
        <end position="392"/>
    </location>
</feature>
<gene>
    <name evidence="17" type="ORF">SAMN05660337_1525</name>
</gene>
<dbReference type="GO" id="GO:0016301">
    <property type="term" value="F:kinase activity"/>
    <property type="evidence" value="ECO:0007669"/>
    <property type="project" value="UniProtKB-KW"/>
</dbReference>
<feature type="transmembrane region" description="Helical" evidence="13">
    <location>
        <begin position="315"/>
        <end position="339"/>
    </location>
</feature>
<dbReference type="InterPro" id="IPR033462">
    <property type="entry name" value="Cache_3-Cache_2"/>
</dbReference>
<evidence type="ECO:0000256" key="2">
    <source>
        <dbReference type="ARBA" id="ARBA00022553"/>
    </source>
</evidence>
<dbReference type="Pfam" id="PF00989">
    <property type="entry name" value="PAS"/>
    <property type="match status" value="1"/>
</dbReference>
<dbReference type="RefSeq" id="WP_092159784.1">
    <property type="nucleotide sequence ID" value="NZ_FNGA01000002.1"/>
</dbReference>
<feature type="domain" description="Methyl-accepting transducer" evidence="14">
    <location>
        <begin position="530"/>
        <end position="766"/>
    </location>
</feature>
<evidence type="ECO:0000259" key="16">
    <source>
        <dbReference type="PROSITE" id="PS50885"/>
    </source>
</evidence>
<dbReference type="InterPro" id="IPR004089">
    <property type="entry name" value="MCPsignal_dom"/>
</dbReference>
<dbReference type="PROSITE" id="PS50885">
    <property type="entry name" value="HAMP"/>
    <property type="match status" value="1"/>
</dbReference>
<dbReference type="GO" id="GO:0000160">
    <property type="term" value="P:phosphorelay signal transduction system"/>
    <property type="evidence" value="ECO:0007669"/>
    <property type="project" value="UniProtKB-KW"/>
</dbReference>
<feature type="coiled-coil region" evidence="11">
    <location>
        <begin position="744"/>
        <end position="778"/>
    </location>
</feature>
<evidence type="ECO:0000256" key="1">
    <source>
        <dbReference type="ARBA" id="ARBA00004370"/>
    </source>
</evidence>
<evidence type="ECO:0000313" key="17">
    <source>
        <dbReference type="EMBL" id="SDK87299.1"/>
    </source>
</evidence>
<protein>
    <submittedName>
        <fullName evidence="17">Methyl-accepting chemotaxis sensory transducer with Pas/Pac sensor</fullName>
    </submittedName>
</protein>
<keyword evidence="13" id="KW-1133">Transmembrane helix</keyword>
<organism evidence="17 18">
    <name type="scientific">Maridesulfovibrio ferrireducens</name>
    <dbReference type="NCBI Taxonomy" id="246191"/>
    <lineage>
        <taxon>Bacteria</taxon>
        <taxon>Pseudomonadati</taxon>
        <taxon>Thermodesulfobacteriota</taxon>
        <taxon>Desulfovibrionia</taxon>
        <taxon>Desulfovibrionales</taxon>
        <taxon>Desulfovibrionaceae</taxon>
        <taxon>Maridesulfovibrio</taxon>
    </lineage>
</organism>
<evidence type="ECO:0000256" key="5">
    <source>
        <dbReference type="ARBA" id="ARBA00022777"/>
    </source>
</evidence>
<dbReference type="Gene3D" id="6.10.340.10">
    <property type="match status" value="1"/>
</dbReference>
<dbReference type="PANTHER" id="PTHR32089:SF112">
    <property type="entry name" value="LYSOZYME-LIKE PROTEIN-RELATED"/>
    <property type="match status" value="1"/>
</dbReference>
<dbReference type="InterPro" id="IPR029151">
    <property type="entry name" value="Sensor-like_sf"/>
</dbReference>
<dbReference type="GO" id="GO:0016020">
    <property type="term" value="C:membrane"/>
    <property type="evidence" value="ECO:0007669"/>
    <property type="project" value="UniProtKB-SubCell"/>
</dbReference>
<sequence>MFKKLSFQAKLMLGAVAIIMATIISMTTINLYKVQTALNTLGETSMASIAESVHSIMEMQNEIVLDKVKSDIDIMDKKIFSLGFPKLNKRAPLNVTITNQVTKQSESVSIPTLEFGGLGINDNFDLVDDLQKTIGGTATVFQVLPEKLLRVSTNVLKTNGNRATGTYIPSSSPVYQSVMSGKTYFGMAYVVNAWYITAYKPLEDLRGNIVSVIFVGRKIITPAFEKSVNAANVGGKGYATLFNQKGKILLHPTMTGKTLSDQPFWNDFKQTTTGLVSYTIDGTEKVAFISLFKPWKWSFAFTMDKAEMTHGVDKAIFMTNVIIAVVALAISIIILMLLIKYTTKPLQNLSTFTAKVSTGDYDSELEYDVDDVVGQTITSVKSMVLELKNKLGFSGGLLNGLTLPCVVVDLDEKITFINQHILDQFGYSGTCEEYLGKPVRNLLTNKDITDSITNCISKDQSLADIEISATTEKGKPFFAIIDTAPLHDLDHKLIGAFMIMNDVTTIKENEQSMKAQSEKVAETVREADDISDQLSSAADELSAQVEESRRGAETQQERAGETATAMEEMNSTVLEVARNAGEASENAKATKDKALEGQNLVGQVVISIKALETNSEELRTSMEQLGGQTESIGAVMGVITDIADQTNLLALNAAIEAARAGDAGRGFAVVADEVRKLAEKTMDATKQVGQAISSIQTSTRKNITATDTAVGSLVESTDLVAKSGKALDEIVHMVETSADQIHGIATAAEQQSATSEEINRATEEINQISAESAQATEQSAEAITEVARLASQIKTLIRNMQS</sequence>
<comment type="similarity">
    <text evidence="9">Belongs to the methyl-accepting chemotaxis (MCP) protein family.</text>
</comment>
<dbReference type="CDD" id="cd06225">
    <property type="entry name" value="HAMP"/>
    <property type="match status" value="1"/>
</dbReference>
<dbReference type="OrthoDB" id="9816383at2"/>
<evidence type="ECO:0000313" key="18">
    <source>
        <dbReference type="Proteomes" id="UP000199053"/>
    </source>
</evidence>
<keyword evidence="5" id="KW-0418">Kinase</keyword>
<dbReference type="PANTHER" id="PTHR32089">
    <property type="entry name" value="METHYL-ACCEPTING CHEMOTAXIS PROTEIN MCPB"/>
    <property type="match status" value="1"/>
</dbReference>
<dbReference type="SUPFAM" id="SSF58104">
    <property type="entry name" value="Methyl-accepting chemotaxis protein (MCP) signaling domain"/>
    <property type="match status" value="1"/>
</dbReference>
<evidence type="ECO:0000256" key="10">
    <source>
        <dbReference type="PROSITE-ProRule" id="PRU00284"/>
    </source>
</evidence>
<dbReference type="PROSITE" id="PS50113">
    <property type="entry name" value="PAC"/>
    <property type="match status" value="1"/>
</dbReference>
<dbReference type="PROSITE" id="PS50111">
    <property type="entry name" value="CHEMOTAXIS_TRANSDUC_2"/>
    <property type="match status" value="1"/>
</dbReference>
<accession>A0A1G9FG10</accession>
<keyword evidence="2" id="KW-0597">Phosphoprotein</keyword>
<dbReference type="InterPro" id="IPR000700">
    <property type="entry name" value="PAS-assoc_C"/>
</dbReference>
<evidence type="ECO:0000256" key="6">
    <source>
        <dbReference type="ARBA" id="ARBA00022840"/>
    </source>
</evidence>
<dbReference type="SMART" id="SM00283">
    <property type="entry name" value="MA"/>
    <property type="match status" value="1"/>
</dbReference>